<dbReference type="InterPro" id="IPR027417">
    <property type="entry name" value="P-loop_NTPase"/>
</dbReference>
<keyword evidence="6" id="KW-0479">Metal-binding</keyword>
<accession>A0A1W1C3F1</accession>
<keyword evidence="13 15" id="KW-0472">Membrane</keyword>
<keyword evidence="17" id="KW-0131">Cell cycle</keyword>
<dbReference type="InterPro" id="IPR041569">
    <property type="entry name" value="AAA_lid_3"/>
</dbReference>
<sequence length="659" mass="72185">MAKNENNNNNNFFNQNPLITFAIFSVAVILLFKVMVGDSAGMSSSVMSGSGAAARIEKIDYSELKSLVKEKAVKKVEIGQSFIKAIASNGATIYTTRVIKGDTELVKLLDKEKIEYTGFSETNWFTDMFGWLFPFLIIIGIWMFFAGRMQKSMGGGLLGMGNSQKLISSEKPTTKFDDVAGVEEAKEEVQEIVDFLKYPGRYVEIGAKIPKGVLLVGSPGTGKTLLAKAVAGEAEVPFFSVSGSSFIEMFVGVGAARVRDLFEQAKKDAPSIIFIDEIDAIGKSRAAGGMMGGNDEREQTLNQLLAEMDGFGTDTPVIILAATNRPEILDQALLRPGRFDRQVLVDKPDFEGRVKILKVHVKDVKIDDDVDLEEVARLTAGLAGADLANVVNEAALLAGRRSQKTVKQKDMFEAVERALAGLAKKSRRINPKEKKIVAYHESGHALMAETTEGAKKVSKVSIVPRGLAALGYTLNKPEEDKFMMQMHELWAEVDVLLGGRAAEKVFIGEISTGAGNDLERATDIIKSMVQTYGMSDIAGLMVLEKTRQSFLGGGQQASREYSEKMAQEMDEFIKKSLDERYAAVVARLEEYRGAIESMVALLYEKENITGDEVRNIIIEFEKANGIKSKVVESAETMEEELKEDANMGKNITNESDDGK</sequence>
<feature type="transmembrane region" description="Helical" evidence="15">
    <location>
        <begin position="128"/>
        <end position="145"/>
    </location>
</feature>
<dbReference type="SMART" id="SM00382">
    <property type="entry name" value="AAA"/>
    <property type="match status" value="1"/>
</dbReference>
<evidence type="ECO:0000256" key="9">
    <source>
        <dbReference type="ARBA" id="ARBA00022833"/>
    </source>
</evidence>
<dbReference type="Gene3D" id="3.40.50.300">
    <property type="entry name" value="P-loop containing nucleotide triphosphate hydrolases"/>
    <property type="match status" value="1"/>
</dbReference>
<feature type="domain" description="AAA+ ATPase" evidence="16">
    <location>
        <begin position="209"/>
        <end position="349"/>
    </location>
</feature>
<dbReference type="HAMAP" id="MF_01458">
    <property type="entry name" value="FtsH"/>
    <property type="match status" value="1"/>
</dbReference>
<dbReference type="GO" id="GO:0016887">
    <property type="term" value="F:ATP hydrolysis activity"/>
    <property type="evidence" value="ECO:0007669"/>
    <property type="project" value="InterPro"/>
</dbReference>
<dbReference type="GO" id="GO:0004222">
    <property type="term" value="F:metalloendopeptidase activity"/>
    <property type="evidence" value="ECO:0007669"/>
    <property type="project" value="InterPro"/>
</dbReference>
<evidence type="ECO:0000256" key="15">
    <source>
        <dbReference type="SAM" id="Phobius"/>
    </source>
</evidence>
<evidence type="ECO:0000256" key="1">
    <source>
        <dbReference type="ARBA" id="ARBA00001947"/>
    </source>
</evidence>
<gene>
    <name evidence="17" type="ORF">MNB_SM-5-914</name>
</gene>
<dbReference type="Pfam" id="PF17862">
    <property type="entry name" value="AAA_lid_3"/>
    <property type="match status" value="1"/>
</dbReference>
<dbReference type="SUPFAM" id="SSF52540">
    <property type="entry name" value="P-loop containing nucleoside triphosphate hydrolases"/>
    <property type="match status" value="1"/>
</dbReference>
<keyword evidence="11 15" id="KW-1133">Transmembrane helix</keyword>
<dbReference type="Gene3D" id="1.10.8.60">
    <property type="match status" value="1"/>
</dbReference>
<evidence type="ECO:0000256" key="6">
    <source>
        <dbReference type="ARBA" id="ARBA00022723"/>
    </source>
</evidence>
<dbReference type="GO" id="GO:0051301">
    <property type="term" value="P:cell division"/>
    <property type="evidence" value="ECO:0007669"/>
    <property type="project" value="UniProtKB-KW"/>
</dbReference>
<dbReference type="InterPro" id="IPR050928">
    <property type="entry name" value="ATP-dep_Zn_Metalloprotease"/>
</dbReference>
<evidence type="ECO:0000256" key="8">
    <source>
        <dbReference type="ARBA" id="ARBA00022801"/>
    </source>
</evidence>
<keyword evidence="17" id="KW-0132">Cell division</keyword>
<evidence type="ECO:0000256" key="13">
    <source>
        <dbReference type="ARBA" id="ARBA00023136"/>
    </source>
</evidence>
<evidence type="ECO:0000256" key="4">
    <source>
        <dbReference type="ARBA" id="ARBA00022670"/>
    </source>
</evidence>
<evidence type="ECO:0000256" key="2">
    <source>
        <dbReference type="ARBA" id="ARBA00004370"/>
    </source>
</evidence>
<dbReference type="Gene3D" id="1.20.58.760">
    <property type="entry name" value="Peptidase M41"/>
    <property type="match status" value="1"/>
</dbReference>
<evidence type="ECO:0000256" key="3">
    <source>
        <dbReference type="ARBA" id="ARBA00010044"/>
    </source>
</evidence>
<dbReference type="InterPro" id="IPR003593">
    <property type="entry name" value="AAA+_ATPase"/>
</dbReference>
<dbReference type="InterPro" id="IPR037219">
    <property type="entry name" value="Peptidase_M41-like"/>
</dbReference>
<comment type="similarity">
    <text evidence="3">In the C-terminal section; belongs to the peptidase M41 family.</text>
</comment>
<name>A0A1W1C3F1_9ZZZZ</name>
<dbReference type="FunFam" id="3.40.50.300:FF:000001">
    <property type="entry name" value="ATP-dependent zinc metalloprotease FtsH"/>
    <property type="match status" value="1"/>
</dbReference>
<keyword evidence="10" id="KW-0067">ATP-binding</keyword>
<evidence type="ECO:0000256" key="11">
    <source>
        <dbReference type="ARBA" id="ARBA00022989"/>
    </source>
</evidence>
<keyword evidence="7" id="KW-0547">Nucleotide-binding</keyword>
<dbReference type="SUPFAM" id="SSF140990">
    <property type="entry name" value="FtsH protease domain-like"/>
    <property type="match status" value="1"/>
</dbReference>
<dbReference type="InterPro" id="IPR003960">
    <property type="entry name" value="ATPase_AAA_CS"/>
</dbReference>
<dbReference type="PROSITE" id="PS00674">
    <property type="entry name" value="AAA"/>
    <property type="match status" value="1"/>
</dbReference>
<dbReference type="GO" id="GO:0005524">
    <property type="term" value="F:ATP binding"/>
    <property type="evidence" value="ECO:0007669"/>
    <property type="project" value="UniProtKB-KW"/>
</dbReference>
<dbReference type="EMBL" id="FPHH01000058">
    <property type="protein sequence ID" value="SFV60306.1"/>
    <property type="molecule type" value="Genomic_DNA"/>
</dbReference>
<evidence type="ECO:0000256" key="12">
    <source>
        <dbReference type="ARBA" id="ARBA00023049"/>
    </source>
</evidence>
<protein>
    <submittedName>
        <fullName evidence="17">Cell division protein FtsH</fullName>
        <ecNumber evidence="17">3.4.24.-</ecNumber>
    </submittedName>
</protein>
<dbReference type="Pfam" id="PF06480">
    <property type="entry name" value="FtsH_ext"/>
    <property type="match status" value="1"/>
</dbReference>
<proteinExistence type="inferred from homology"/>
<dbReference type="Pfam" id="PF01434">
    <property type="entry name" value="Peptidase_M41"/>
    <property type="match status" value="1"/>
</dbReference>
<dbReference type="EC" id="3.4.24.-" evidence="17"/>
<feature type="transmembrane region" description="Helical" evidence="15">
    <location>
        <begin position="12"/>
        <end position="32"/>
    </location>
</feature>
<dbReference type="GO" id="GO:0006508">
    <property type="term" value="P:proteolysis"/>
    <property type="evidence" value="ECO:0007669"/>
    <property type="project" value="UniProtKB-KW"/>
</dbReference>
<evidence type="ECO:0000259" key="16">
    <source>
        <dbReference type="SMART" id="SM00382"/>
    </source>
</evidence>
<dbReference type="FunFam" id="1.20.58.760:FF:000001">
    <property type="entry name" value="ATP-dependent zinc metalloprotease FtsH"/>
    <property type="match status" value="1"/>
</dbReference>
<dbReference type="PANTHER" id="PTHR43655:SF2">
    <property type="entry name" value="AFG3 LIKE MATRIX AAA PEPTIDASE SUBUNIT 2, ISOFORM A"/>
    <property type="match status" value="1"/>
</dbReference>
<comment type="subcellular location">
    <subcellularLocation>
        <location evidence="2">Membrane</location>
    </subcellularLocation>
</comment>
<dbReference type="InterPro" id="IPR000642">
    <property type="entry name" value="Peptidase_M41"/>
</dbReference>
<dbReference type="CDD" id="cd19501">
    <property type="entry name" value="RecA-like_FtsH"/>
    <property type="match status" value="1"/>
</dbReference>
<dbReference type="Pfam" id="PF00004">
    <property type="entry name" value="AAA"/>
    <property type="match status" value="1"/>
</dbReference>
<evidence type="ECO:0000313" key="17">
    <source>
        <dbReference type="EMBL" id="SFV60306.1"/>
    </source>
</evidence>
<dbReference type="InterPro" id="IPR011546">
    <property type="entry name" value="Pept_M41_FtsH_extracell"/>
</dbReference>
<comment type="cofactor">
    <cofactor evidence="1">
        <name>Zn(2+)</name>
        <dbReference type="ChEBI" id="CHEBI:29105"/>
    </cofactor>
</comment>
<keyword evidence="9" id="KW-0862">Zinc</keyword>
<organism evidence="17">
    <name type="scientific">hydrothermal vent metagenome</name>
    <dbReference type="NCBI Taxonomy" id="652676"/>
    <lineage>
        <taxon>unclassified sequences</taxon>
        <taxon>metagenomes</taxon>
        <taxon>ecological metagenomes</taxon>
    </lineage>
</organism>
<dbReference type="InterPro" id="IPR003959">
    <property type="entry name" value="ATPase_AAA_core"/>
</dbReference>
<evidence type="ECO:0000256" key="5">
    <source>
        <dbReference type="ARBA" id="ARBA00022692"/>
    </source>
</evidence>
<keyword evidence="4" id="KW-0645">Protease</keyword>
<dbReference type="PANTHER" id="PTHR43655">
    <property type="entry name" value="ATP-DEPENDENT PROTEASE"/>
    <property type="match status" value="1"/>
</dbReference>
<reference evidence="17" key="1">
    <citation type="submission" date="2016-10" db="EMBL/GenBank/DDBJ databases">
        <authorList>
            <person name="de Groot N.N."/>
        </authorList>
    </citation>
    <scope>NUCLEOTIDE SEQUENCE</scope>
</reference>
<evidence type="ECO:0000256" key="10">
    <source>
        <dbReference type="ARBA" id="ARBA00022840"/>
    </source>
</evidence>
<dbReference type="FunFam" id="1.10.8.60:FF:000001">
    <property type="entry name" value="ATP-dependent zinc metalloprotease FtsH"/>
    <property type="match status" value="1"/>
</dbReference>
<dbReference type="GO" id="GO:0016020">
    <property type="term" value="C:membrane"/>
    <property type="evidence" value="ECO:0007669"/>
    <property type="project" value="UniProtKB-SubCell"/>
</dbReference>
<evidence type="ECO:0000256" key="7">
    <source>
        <dbReference type="ARBA" id="ARBA00022741"/>
    </source>
</evidence>
<dbReference type="AlphaFoldDB" id="A0A1W1C3F1"/>
<evidence type="ECO:0000256" key="14">
    <source>
        <dbReference type="SAM" id="MobiDB-lite"/>
    </source>
</evidence>
<dbReference type="GO" id="GO:0004176">
    <property type="term" value="F:ATP-dependent peptidase activity"/>
    <property type="evidence" value="ECO:0007669"/>
    <property type="project" value="InterPro"/>
</dbReference>
<feature type="region of interest" description="Disordered" evidence="14">
    <location>
        <begin position="639"/>
        <end position="659"/>
    </location>
</feature>
<keyword evidence="12" id="KW-0482">Metalloprotease</keyword>
<dbReference type="InterPro" id="IPR005936">
    <property type="entry name" value="FtsH"/>
</dbReference>
<dbReference type="Gene3D" id="3.30.720.210">
    <property type="match status" value="1"/>
</dbReference>
<dbReference type="NCBIfam" id="TIGR01241">
    <property type="entry name" value="FtsH_fam"/>
    <property type="match status" value="1"/>
</dbReference>
<keyword evidence="8 17" id="KW-0378">Hydrolase</keyword>
<keyword evidence="5 15" id="KW-0812">Transmembrane</keyword>
<dbReference type="GO" id="GO:0008270">
    <property type="term" value="F:zinc ion binding"/>
    <property type="evidence" value="ECO:0007669"/>
    <property type="project" value="InterPro"/>
</dbReference>